<evidence type="ECO:0000256" key="3">
    <source>
        <dbReference type="ARBA" id="ARBA00022989"/>
    </source>
</evidence>
<dbReference type="InterPro" id="IPR013525">
    <property type="entry name" value="ABC2_TM"/>
</dbReference>
<keyword evidence="2 5" id="KW-0812">Transmembrane</keyword>
<feature type="transmembrane region" description="Helical" evidence="5">
    <location>
        <begin position="296"/>
        <end position="317"/>
    </location>
</feature>
<protein>
    <submittedName>
        <fullName evidence="7">ABC transporter permease</fullName>
    </submittedName>
</protein>
<sequence length="403" mass="44977">MKRIFAYLRIELKKGIRVIPFFIQSFLVTTVVLGLALALICHFMLQSQTFVKMNIGVVVPDQETNTRMAMKLVSAMDSVDSICNFSYPDEETAREELADGKLAAVILLTEDFYDDVNDGVNTPVDILLAPDSPFDEAVFTELVRAGVSMLQTAQAAVYAVDEAAGEYRLFMSKSDMEYELSYLYLSYAFARNSTFAEQEETPLGAVSLGEFYIVCGAEVLSLVFGVCFLSLYRSESRDFMRCLRRIGVNAPLQSVMRIFVMALDLWLVLTGCYVAFNIVYAKMIGSVAMIFPRQIAGFFFYALALAAFFHFVFALLGDSENGGLIYLLIAVFLIICAGGLFPMAAFPGWMQKLSGVLPLAWWQKYLTGLLWTKVEIKTMLVLIFGSIFFGGAGAFVLYEKTKR</sequence>
<feature type="domain" description="ABC-2 type transporter transmembrane" evidence="6">
    <location>
        <begin position="25"/>
        <end position="389"/>
    </location>
</feature>
<keyword evidence="3 5" id="KW-1133">Transmembrane helix</keyword>
<accession>A0ABR7IBD0</accession>
<feature type="transmembrane region" description="Helical" evidence="5">
    <location>
        <begin position="379"/>
        <end position="398"/>
    </location>
</feature>
<evidence type="ECO:0000256" key="1">
    <source>
        <dbReference type="ARBA" id="ARBA00004141"/>
    </source>
</evidence>
<keyword evidence="8" id="KW-1185">Reference proteome</keyword>
<evidence type="ECO:0000256" key="5">
    <source>
        <dbReference type="SAM" id="Phobius"/>
    </source>
</evidence>
<evidence type="ECO:0000256" key="2">
    <source>
        <dbReference type="ARBA" id="ARBA00022692"/>
    </source>
</evidence>
<feature type="transmembrane region" description="Helical" evidence="5">
    <location>
        <begin position="21"/>
        <end position="45"/>
    </location>
</feature>
<evidence type="ECO:0000313" key="7">
    <source>
        <dbReference type="EMBL" id="MBC5754207.1"/>
    </source>
</evidence>
<reference evidence="7 8" key="1">
    <citation type="submission" date="2020-08" db="EMBL/GenBank/DDBJ databases">
        <title>Genome public.</title>
        <authorList>
            <person name="Liu C."/>
            <person name="Sun Q."/>
        </authorList>
    </citation>
    <scope>NUCLEOTIDE SEQUENCE [LARGE SCALE GENOMIC DNA]</scope>
    <source>
        <strain evidence="7 8">BX0805</strain>
    </source>
</reference>
<dbReference type="Pfam" id="PF12698">
    <property type="entry name" value="ABC2_membrane_3"/>
    <property type="match status" value="1"/>
</dbReference>
<gene>
    <name evidence="7" type="ORF">H8Z76_09335</name>
</gene>
<name>A0ABR7IBD0_9FIRM</name>
<dbReference type="RefSeq" id="WP_186982315.1">
    <property type="nucleotide sequence ID" value="NZ_JACOQH010000006.1"/>
</dbReference>
<dbReference type="EMBL" id="JACOQH010000006">
    <property type="protein sequence ID" value="MBC5754207.1"/>
    <property type="molecule type" value="Genomic_DNA"/>
</dbReference>
<feature type="transmembrane region" description="Helical" evidence="5">
    <location>
        <begin position="254"/>
        <end position="276"/>
    </location>
</feature>
<feature type="transmembrane region" description="Helical" evidence="5">
    <location>
        <begin position="211"/>
        <end position="233"/>
    </location>
</feature>
<evidence type="ECO:0000256" key="4">
    <source>
        <dbReference type="ARBA" id="ARBA00023136"/>
    </source>
</evidence>
<comment type="subcellular location">
    <subcellularLocation>
        <location evidence="1">Membrane</location>
        <topology evidence="1">Multi-pass membrane protein</topology>
    </subcellularLocation>
</comment>
<dbReference type="Gene3D" id="3.40.1710.10">
    <property type="entry name" value="abc type-2 transporter like domain"/>
    <property type="match status" value="1"/>
</dbReference>
<feature type="transmembrane region" description="Helical" evidence="5">
    <location>
        <begin position="324"/>
        <end position="349"/>
    </location>
</feature>
<dbReference type="PANTHER" id="PTHR43077">
    <property type="entry name" value="TRANSPORT PERMEASE YVFS-RELATED"/>
    <property type="match status" value="1"/>
</dbReference>
<evidence type="ECO:0000259" key="6">
    <source>
        <dbReference type="Pfam" id="PF12698"/>
    </source>
</evidence>
<organism evidence="7 8">
    <name type="scientific">Roseburia yibonii</name>
    <dbReference type="NCBI Taxonomy" id="2763063"/>
    <lineage>
        <taxon>Bacteria</taxon>
        <taxon>Bacillati</taxon>
        <taxon>Bacillota</taxon>
        <taxon>Clostridia</taxon>
        <taxon>Lachnospirales</taxon>
        <taxon>Lachnospiraceae</taxon>
        <taxon>Roseburia</taxon>
    </lineage>
</organism>
<keyword evidence="4 5" id="KW-0472">Membrane</keyword>
<proteinExistence type="predicted"/>
<evidence type="ECO:0000313" key="8">
    <source>
        <dbReference type="Proteomes" id="UP000621540"/>
    </source>
</evidence>
<dbReference type="PANTHER" id="PTHR43077:SF10">
    <property type="entry name" value="TRANSPORT PERMEASE PROTEIN"/>
    <property type="match status" value="1"/>
</dbReference>
<comment type="caution">
    <text evidence="7">The sequence shown here is derived from an EMBL/GenBank/DDBJ whole genome shotgun (WGS) entry which is preliminary data.</text>
</comment>
<dbReference type="InterPro" id="IPR051328">
    <property type="entry name" value="T7SS_ABC-Transporter"/>
</dbReference>
<dbReference type="Proteomes" id="UP000621540">
    <property type="component" value="Unassembled WGS sequence"/>
</dbReference>